<comment type="caution">
    <text evidence="2">The sequence shown here is derived from an EMBL/GenBank/DDBJ whole genome shotgun (WGS) entry which is preliminary data.</text>
</comment>
<feature type="compositionally biased region" description="Acidic residues" evidence="1">
    <location>
        <begin position="13"/>
        <end position="23"/>
    </location>
</feature>
<dbReference type="Proteomes" id="UP000266861">
    <property type="component" value="Unassembled WGS sequence"/>
</dbReference>
<evidence type="ECO:0000256" key="1">
    <source>
        <dbReference type="SAM" id="MobiDB-lite"/>
    </source>
</evidence>
<protein>
    <submittedName>
        <fullName evidence="2">Uncharacterized protein</fullName>
    </submittedName>
</protein>
<dbReference type="AlphaFoldDB" id="A0A397HC10"/>
<accession>A0A397HC10</accession>
<organism evidence="2 3">
    <name type="scientific">Diversispora epigaea</name>
    <dbReference type="NCBI Taxonomy" id="1348612"/>
    <lineage>
        <taxon>Eukaryota</taxon>
        <taxon>Fungi</taxon>
        <taxon>Fungi incertae sedis</taxon>
        <taxon>Mucoromycota</taxon>
        <taxon>Glomeromycotina</taxon>
        <taxon>Glomeromycetes</taxon>
        <taxon>Diversisporales</taxon>
        <taxon>Diversisporaceae</taxon>
        <taxon>Diversispora</taxon>
    </lineage>
</organism>
<reference evidence="2 3" key="1">
    <citation type="submission" date="2018-08" db="EMBL/GenBank/DDBJ databases">
        <title>Genome and evolution of the arbuscular mycorrhizal fungus Diversispora epigaea (formerly Glomus versiforme) and its bacterial endosymbionts.</title>
        <authorList>
            <person name="Sun X."/>
            <person name="Fei Z."/>
            <person name="Harrison M."/>
        </authorList>
    </citation>
    <scope>NUCLEOTIDE SEQUENCE [LARGE SCALE GENOMIC DNA]</scope>
    <source>
        <strain evidence="2 3">IT104</strain>
    </source>
</reference>
<feature type="region of interest" description="Disordered" evidence="1">
    <location>
        <begin position="13"/>
        <end position="34"/>
    </location>
</feature>
<dbReference type="EMBL" id="PQFF01000329">
    <property type="protein sequence ID" value="RHZ59508.1"/>
    <property type="molecule type" value="Genomic_DNA"/>
</dbReference>
<name>A0A397HC10_9GLOM</name>
<evidence type="ECO:0000313" key="3">
    <source>
        <dbReference type="Proteomes" id="UP000266861"/>
    </source>
</evidence>
<keyword evidence="3" id="KW-1185">Reference proteome</keyword>
<sequence>MCKTSLTPRIFFLEDDNSSDEEDSSKWETDSESLIDENIEHENEREILQTEHENEREILQIENNNLQL</sequence>
<evidence type="ECO:0000313" key="2">
    <source>
        <dbReference type="EMBL" id="RHZ59508.1"/>
    </source>
</evidence>
<proteinExistence type="predicted"/>
<gene>
    <name evidence="2" type="ORF">Glove_363g50</name>
</gene>